<dbReference type="EMBL" id="PEVG01000010">
    <property type="protein sequence ID" value="PIU99707.1"/>
    <property type="molecule type" value="Genomic_DNA"/>
</dbReference>
<dbReference type="CDD" id="cd14852">
    <property type="entry name" value="LD-carboxypeptidase"/>
    <property type="match status" value="1"/>
</dbReference>
<dbReference type="Proteomes" id="UP000228561">
    <property type="component" value="Unassembled WGS sequence"/>
</dbReference>
<reference evidence="4" key="1">
    <citation type="submission" date="2017-09" db="EMBL/GenBank/DDBJ databases">
        <title>Depth-based differentiation of microbial function through sediment-hosted aquifers and enrichment of novel symbionts in the deep terrestrial subsurface.</title>
        <authorList>
            <person name="Probst A.J."/>
            <person name="Ladd B."/>
            <person name="Jarett J.K."/>
            <person name="Geller-Mcgrath D.E."/>
            <person name="Sieber C.M.K."/>
            <person name="Emerson J.B."/>
            <person name="Anantharaman K."/>
            <person name="Thomas B.C."/>
            <person name="Malmstrom R."/>
            <person name="Stieglmeier M."/>
            <person name="Klingl A."/>
            <person name="Woyke T."/>
            <person name="Ryan C.M."/>
            <person name="Banfield J.F."/>
        </authorList>
    </citation>
    <scope>NUCLEOTIDE SEQUENCE [LARGE SCALE GENOMIC DNA]</scope>
</reference>
<name>A0A2M7B9B7_9BACT</name>
<dbReference type="GO" id="GO:0006508">
    <property type="term" value="P:proteolysis"/>
    <property type="evidence" value="ECO:0007669"/>
    <property type="project" value="InterPro"/>
</dbReference>
<dbReference type="InterPro" id="IPR058193">
    <property type="entry name" value="VanY/YodJ_core_dom"/>
</dbReference>
<evidence type="ECO:0000313" key="4">
    <source>
        <dbReference type="Proteomes" id="UP000228561"/>
    </source>
</evidence>
<organism evidence="3 4">
    <name type="scientific">Candidatus Tagabacteria bacterium CG03_land_8_20_14_0_80_41_22</name>
    <dbReference type="NCBI Taxonomy" id="1975020"/>
    <lineage>
        <taxon>Bacteria</taxon>
        <taxon>Candidatus Tagaibacteriota</taxon>
    </lineage>
</organism>
<feature type="domain" description="D-alanyl-D-alanine carboxypeptidase-like core" evidence="2">
    <location>
        <begin position="144"/>
        <end position="266"/>
    </location>
</feature>
<dbReference type="Gene3D" id="3.30.1380.10">
    <property type="match status" value="1"/>
</dbReference>
<dbReference type="Pfam" id="PF02557">
    <property type="entry name" value="VanY"/>
    <property type="match status" value="1"/>
</dbReference>
<dbReference type="AlphaFoldDB" id="A0A2M7B9B7"/>
<comment type="caution">
    <text evidence="3">The sequence shown here is derived from an EMBL/GenBank/DDBJ whole genome shotgun (WGS) entry which is preliminary data.</text>
</comment>
<keyword evidence="1" id="KW-0175">Coiled coil</keyword>
<gene>
    <name evidence="3" type="ORF">COS58_00930</name>
</gene>
<dbReference type="InterPro" id="IPR009045">
    <property type="entry name" value="Zn_M74/Hedgehog-like"/>
</dbReference>
<dbReference type="GO" id="GO:0008233">
    <property type="term" value="F:peptidase activity"/>
    <property type="evidence" value="ECO:0007669"/>
    <property type="project" value="InterPro"/>
</dbReference>
<proteinExistence type="predicted"/>
<sequence length="297" mass="34085">MQSLLSKPFTLAAILAMLALIGYGGYRHSLTVNEFQEAKQNFSENKAEFENRIKSLEDEITQAKIENNGLTDELTNEKVKNNFLEEQVRGFSSTISILENLNKTDRELLKKYSKTYFLNENYKPSSLTDIDSKYLFKKDEVAQIHSGVWPFLKKMLESADADNTPLQIISSYRSFGTQANLKSGYIMTYGAGTANQFSADQGYSEHQLGTAVDFTTPSLGASFVKFESAAAYKWLNENAHKYGFIISYPKQNTYYRFEPWHWRFVGVDLAAILYSNNKYFYDLDQRVIDLYLISLFK</sequence>
<dbReference type="InterPro" id="IPR003709">
    <property type="entry name" value="VanY-like_core_dom"/>
</dbReference>
<evidence type="ECO:0000313" key="3">
    <source>
        <dbReference type="EMBL" id="PIU99707.1"/>
    </source>
</evidence>
<evidence type="ECO:0000259" key="2">
    <source>
        <dbReference type="Pfam" id="PF02557"/>
    </source>
</evidence>
<dbReference type="InterPro" id="IPR052179">
    <property type="entry name" value="DD-CPase-like"/>
</dbReference>
<protein>
    <recommendedName>
        <fullName evidence="2">D-alanyl-D-alanine carboxypeptidase-like core domain-containing protein</fullName>
    </recommendedName>
</protein>
<dbReference type="PANTHER" id="PTHR34385">
    <property type="entry name" value="D-ALANYL-D-ALANINE CARBOXYPEPTIDASE"/>
    <property type="match status" value="1"/>
</dbReference>
<dbReference type="SUPFAM" id="SSF55166">
    <property type="entry name" value="Hedgehog/DD-peptidase"/>
    <property type="match status" value="1"/>
</dbReference>
<evidence type="ECO:0000256" key="1">
    <source>
        <dbReference type="SAM" id="Coils"/>
    </source>
</evidence>
<accession>A0A2M7B9B7</accession>
<dbReference type="PANTHER" id="PTHR34385:SF1">
    <property type="entry name" value="PEPTIDOGLYCAN L-ALANYL-D-GLUTAMATE ENDOPEPTIDASE CWLK"/>
    <property type="match status" value="1"/>
</dbReference>
<feature type="coiled-coil region" evidence="1">
    <location>
        <begin position="32"/>
        <end position="87"/>
    </location>
</feature>